<feature type="transmembrane region" description="Helical" evidence="1">
    <location>
        <begin position="264"/>
        <end position="281"/>
    </location>
</feature>
<keyword evidence="1" id="KW-0812">Transmembrane</keyword>
<feature type="transmembrane region" description="Helical" evidence="1">
    <location>
        <begin position="184"/>
        <end position="202"/>
    </location>
</feature>
<feature type="transmembrane region" description="Helical" evidence="1">
    <location>
        <begin position="85"/>
        <end position="104"/>
    </location>
</feature>
<dbReference type="Pfam" id="PF01757">
    <property type="entry name" value="Acyl_transf_3"/>
    <property type="match status" value="1"/>
</dbReference>
<dbReference type="RefSeq" id="WP_165133639.1">
    <property type="nucleotide sequence ID" value="NZ_CP049253.1"/>
</dbReference>
<feature type="transmembrane region" description="Helical" evidence="1">
    <location>
        <begin position="46"/>
        <end position="64"/>
    </location>
</feature>
<feature type="transmembrane region" description="Helical" evidence="1">
    <location>
        <begin position="301"/>
        <end position="325"/>
    </location>
</feature>
<feature type="transmembrane region" description="Helical" evidence="1">
    <location>
        <begin position="208"/>
        <end position="231"/>
    </location>
</feature>
<feature type="transmembrane region" description="Helical" evidence="1">
    <location>
        <begin position="23"/>
        <end position="40"/>
    </location>
</feature>
<proteinExistence type="predicted"/>
<name>A0ABS4ZJW1_9MICO</name>
<feature type="transmembrane region" description="Helical" evidence="1">
    <location>
        <begin position="331"/>
        <end position="349"/>
    </location>
</feature>
<accession>A0ABS4ZJW1</accession>
<evidence type="ECO:0000313" key="5">
    <source>
        <dbReference type="Proteomes" id="UP001519362"/>
    </source>
</evidence>
<evidence type="ECO:0000256" key="1">
    <source>
        <dbReference type="SAM" id="Phobius"/>
    </source>
</evidence>
<feature type="domain" description="Acyltransferase 3" evidence="2">
    <location>
        <begin position="21"/>
        <end position="351"/>
    </location>
</feature>
<feature type="transmembrane region" description="Helical" evidence="1">
    <location>
        <begin position="370"/>
        <end position="389"/>
    </location>
</feature>
<evidence type="ECO:0000259" key="2">
    <source>
        <dbReference type="Pfam" id="PF01757"/>
    </source>
</evidence>
<evidence type="ECO:0000259" key="3">
    <source>
        <dbReference type="Pfam" id="PF19040"/>
    </source>
</evidence>
<dbReference type="Pfam" id="PF19040">
    <property type="entry name" value="SGNH"/>
    <property type="match status" value="1"/>
</dbReference>
<keyword evidence="1" id="KW-1133">Transmembrane helix</keyword>
<evidence type="ECO:0000313" key="4">
    <source>
        <dbReference type="EMBL" id="MBP2437571.1"/>
    </source>
</evidence>
<keyword evidence="5" id="KW-1185">Reference proteome</keyword>
<dbReference type="InterPro" id="IPR002656">
    <property type="entry name" value="Acyl_transf_3_dom"/>
</dbReference>
<reference evidence="4 5" key="1">
    <citation type="submission" date="2021-03" db="EMBL/GenBank/DDBJ databases">
        <title>Sequencing the genomes of 1000 actinobacteria strains.</title>
        <authorList>
            <person name="Klenk H.-P."/>
        </authorList>
    </citation>
    <scope>NUCLEOTIDE SEQUENCE [LARGE SCALE GENOMIC DNA]</scope>
    <source>
        <strain evidence="4 5">DSM 24221</strain>
    </source>
</reference>
<comment type="caution">
    <text evidence="4">The sequence shown here is derived from an EMBL/GenBank/DDBJ whole genome shotgun (WGS) entry which is preliminary data.</text>
</comment>
<dbReference type="PANTHER" id="PTHR23028">
    <property type="entry name" value="ACETYLTRANSFERASE"/>
    <property type="match status" value="1"/>
</dbReference>
<organism evidence="4 5">
    <name type="scientific">Microbacterium amylolyticum</name>
    <dbReference type="NCBI Taxonomy" id="936337"/>
    <lineage>
        <taxon>Bacteria</taxon>
        <taxon>Bacillati</taxon>
        <taxon>Actinomycetota</taxon>
        <taxon>Actinomycetes</taxon>
        <taxon>Micrococcales</taxon>
        <taxon>Microbacteriaceae</taxon>
        <taxon>Microbacterium</taxon>
    </lineage>
</organism>
<keyword evidence="1" id="KW-0472">Membrane</keyword>
<feature type="transmembrane region" description="Helical" evidence="1">
    <location>
        <begin position="238"/>
        <end position="258"/>
    </location>
</feature>
<dbReference type="Proteomes" id="UP001519362">
    <property type="component" value="Unassembled WGS sequence"/>
</dbReference>
<sequence>MTTNAVPATSQARMKRVHRPEIEGLRALAALLVAVWHIWVGGVSGGVDVFFVVSGLLITTTLLTQLDRFGRVRPLMFLGRLIRRLLPQALLVLLVVIAGVWVWMPDVLRDRALREVFASALYFENWQLAESAVDYLDAEDPHTPVQHFWAMSVQGQFYVLWAVLFLIALALAAGRAARAKRVAFGLLIGVATVSFAYSVWFTSVNQPYAYFSTFARAWEFAIGAIVAFAIVKVSLPRGVALVLGWTGLIGVVSCAIVLDVDNQFPGAVALWPVLAAMMILFAGTERNTLGHAPWLLSRRPLVWLGGLSYGIYLWHFPLVIFYRHITGEHEIPISHGLGIIVASIALSWVTTRFIETPLRVYGDRTSGTRLVAALALVAVAVATAGATVWSRDALNAQAVQQQEAALEELASDERAAECFGAAAAVADGCDGVQRGELLVPARGDLLADTAGAYGCYTAAEAMDITTCRLGAEGEDALRVAIVGNSHAAMFAAGLRDEAEELGWRLDTFVGNGCIWGEPISSERCERRQSQIDDQLMTGAPYDLLLVTTGRGDREHSEERVSAYLDAWEAVEARGTQVIAVTDNPRLPEDVSECVVQRSLDDIAAGACDFSLTDGTRSPDLVAVAAERTDGAVPLVDTMDLFCRDEMCGVAQGNVLMYRDGHHLTGTYVRTMMPYVVERIEDVFVR</sequence>
<gene>
    <name evidence="4" type="ORF">JOF34_002157</name>
</gene>
<dbReference type="PANTHER" id="PTHR23028:SF53">
    <property type="entry name" value="ACYL_TRANSF_3 DOMAIN-CONTAINING PROTEIN"/>
    <property type="match status" value="1"/>
</dbReference>
<protein>
    <submittedName>
        <fullName evidence="4">Peptidoglycan/LPS O-acetylase OafA/YrhL</fullName>
    </submittedName>
</protein>
<dbReference type="EMBL" id="JAGIOL010000001">
    <property type="protein sequence ID" value="MBP2437571.1"/>
    <property type="molecule type" value="Genomic_DNA"/>
</dbReference>
<dbReference type="InterPro" id="IPR050879">
    <property type="entry name" value="Acyltransferase_3"/>
</dbReference>
<feature type="domain" description="SGNH" evidence="3">
    <location>
        <begin position="455"/>
        <end position="674"/>
    </location>
</feature>
<dbReference type="InterPro" id="IPR043968">
    <property type="entry name" value="SGNH"/>
</dbReference>
<feature type="transmembrane region" description="Helical" evidence="1">
    <location>
        <begin position="158"/>
        <end position="177"/>
    </location>
</feature>